<evidence type="ECO:0000313" key="1">
    <source>
        <dbReference type="EMBL" id="CRK96564.1"/>
    </source>
</evidence>
<dbReference type="AlphaFoldDB" id="A0A1J1IAG8"/>
<organism evidence="1 2">
    <name type="scientific">Clunio marinus</name>
    <dbReference type="NCBI Taxonomy" id="568069"/>
    <lineage>
        <taxon>Eukaryota</taxon>
        <taxon>Metazoa</taxon>
        <taxon>Ecdysozoa</taxon>
        <taxon>Arthropoda</taxon>
        <taxon>Hexapoda</taxon>
        <taxon>Insecta</taxon>
        <taxon>Pterygota</taxon>
        <taxon>Neoptera</taxon>
        <taxon>Endopterygota</taxon>
        <taxon>Diptera</taxon>
        <taxon>Nematocera</taxon>
        <taxon>Chironomoidea</taxon>
        <taxon>Chironomidae</taxon>
        <taxon>Clunio</taxon>
    </lineage>
</organism>
<accession>A0A1J1IAG8</accession>
<reference evidence="1 2" key="1">
    <citation type="submission" date="2015-04" db="EMBL/GenBank/DDBJ databases">
        <authorList>
            <person name="Syromyatnikov M.Y."/>
            <person name="Popov V.N."/>
        </authorList>
    </citation>
    <scope>NUCLEOTIDE SEQUENCE [LARGE SCALE GENOMIC DNA]</scope>
</reference>
<evidence type="ECO:0000313" key="2">
    <source>
        <dbReference type="Proteomes" id="UP000183832"/>
    </source>
</evidence>
<dbReference type="Proteomes" id="UP000183832">
    <property type="component" value="Unassembled WGS sequence"/>
</dbReference>
<name>A0A1J1IAG8_9DIPT</name>
<gene>
    <name evidence="1" type="ORF">CLUMA_CG010213</name>
</gene>
<protein>
    <submittedName>
        <fullName evidence="1">CLUMA_CG010213, isoform A</fullName>
    </submittedName>
</protein>
<proteinExistence type="predicted"/>
<keyword evidence="2" id="KW-1185">Reference proteome</keyword>
<dbReference type="EMBL" id="CVRI01000044">
    <property type="protein sequence ID" value="CRK96564.1"/>
    <property type="molecule type" value="Genomic_DNA"/>
</dbReference>
<sequence>MGEILLICLNIIKFNIKQRGSQPDSYHKQQIFRTRNKRGESTNIYLKLRVLESLRDWDLHDAPYCDDVYDSFTSLHKTLRFKIFIQKDDQDVHKTVFSPLNANYHK</sequence>